<dbReference type="Pfam" id="PF07561">
    <property type="entry name" value="DUF1540"/>
    <property type="match status" value="1"/>
</dbReference>
<evidence type="ECO:0000313" key="2">
    <source>
        <dbReference type="EMBL" id="AKL96703.1"/>
    </source>
</evidence>
<dbReference type="AlphaFoldDB" id="A0A0G3WE96"/>
<protein>
    <recommendedName>
        <fullName evidence="1">DUF1540 domain-containing protein</fullName>
    </recommendedName>
</protein>
<accession>A0A0G3WE96</accession>
<keyword evidence="3" id="KW-1185">Reference proteome</keyword>
<dbReference type="KEGG" id="cace:CACET_c32590"/>
<evidence type="ECO:0000259" key="1">
    <source>
        <dbReference type="Pfam" id="PF07561"/>
    </source>
</evidence>
<sequence length="54" mass="6124">MKQHPKMEVMCHVHNCKFNETDYCFAPKLEVNAKGNADMANSSDEALCTTFQSK</sequence>
<name>A0A0G3WE96_9CLOT</name>
<evidence type="ECO:0000313" key="3">
    <source>
        <dbReference type="Proteomes" id="UP000035704"/>
    </source>
</evidence>
<dbReference type="Proteomes" id="UP000035704">
    <property type="component" value="Chromosome"/>
</dbReference>
<reference evidence="2 3" key="1">
    <citation type="submission" date="2014-10" db="EMBL/GenBank/DDBJ databases">
        <title>Genome sequence of Clostridium aceticum DSM 1496.</title>
        <authorList>
            <person name="Poehlein A."/>
            <person name="Schiel-Bengelsdorf B."/>
            <person name="Gottschalk G."/>
            <person name="Duerre P."/>
            <person name="Daniel R."/>
        </authorList>
    </citation>
    <scope>NUCLEOTIDE SEQUENCE [LARGE SCALE GENOMIC DNA]</scope>
    <source>
        <strain evidence="2 3">DSM 1496</strain>
    </source>
</reference>
<feature type="domain" description="DUF1540" evidence="1">
    <location>
        <begin position="9"/>
        <end position="51"/>
    </location>
</feature>
<gene>
    <name evidence="2" type="ORF">CACET_c32590</name>
</gene>
<organism evidence="2 3">
    <name type="scientific">Clostridium aceticum</name>
    <dbReference type="NCBI Taxonomy" id="84022"/>
    <lineage>
        <taxon>Bacteria</taxon>
        <taxon>Bacillati</taxon>
        <taxon>Bacillota</taxon>
        <taxon>Clostridia</taxon>
        <taxon>Eubacteriales</taxon>
        <taxon>Clostridiaceae</taxon>
        <taxon>Clostridium</taxon>
    </lineage>
</organism>
<dbReference type="EMBL" id="CP009687">
    <property type="protein sequence ID" value="AKL96703.1"/>
    <property type="molecule type" value="Genomic_DNA"/>
</dbReference>
<dbReference type="RefSeq" id="WP_082058141.1">
    <property type="nucleotide sequence ID" value="NZ_CP009687.1"/>
</dbReference>
<dbReference type="InterPro" id="IPR011437">
    <property type="entry name" value="DUF1540"/>
</dbReference>
<dbReference type="OrthoDB" id="1684758at2"/>
<dbReference type="PATRIC" id="fig|84022.6.peg.3332"/>
<proteinExistence type="predicted"/>